<dbReference type="CDD" id="cd12151">
    <property type="entry name" value="F1-ATPase_gamma"/>
    <property type="match status" value="1"/>
</dbReference>
<evidence type="ECO:0000256" key="6">
    <source>
        <dbReference type="ARBA" id="ARBA00023065"/>
    </source>
</evidence>
<sequence length="299" mass="33969">METLEYLHRKMDNLEDLHGIVKTMKALSAANIHQYDQAVGALDGYYRTIEMGLHILLKDYDPASFNSPRPRTANRLGAIIFGSDHGLCGRFNEDIALYATERMGAIPADSTHRQILAIGARVAENLEDAGEGIDEVMPVPASAAQITSLVERILMTIDDWREAGNVHYVYLFYNHPLKRSGYHPIGVELLPVNLQRFHRLEEERWPSRSLPTYTMNRQTLFQRLLDQYLFVLLFRACAESQASEHASRLVAMQSAERALDERLEDVTMNFRRVRQSLITSELLDLISGFETTGSTDQTN</sequence>
<dbReference type="EMBL" id="JBHSNL010000001">
    <property type="protein sequence ID" value="MFC5543507.1"/>
    <property type="molecule type" value="Genomic_DNA"/>
</dbReference>
<dbReference type="InterPro" id="IPR035968">
    <property type="entry name" value="ATP_synth_F1_ATPase_gsu"/>
</dbReference>
<dbReference type="Gene3D" id="3.40.1380.10">
    <property type="match status" value="1"/>
</dbReference>
<dbReference type="NCBIfam" id="TIGR03323">
    <property type="entry name" value="alt_F1F0_F1_gam"/>
    <property type="match status" value="1"/>
</dbReference>
<evidence type="ECO:0000256" key="5">
    <source>
        <dbReference type="ARBA" id="ARBA00022781"/>
    </source>
</evidence>
<organism evidence="10 11">
    <name type="scientific">Marinobacter koreensis</name>
    <dbReference type="NCBI Taxonomy" id="335974"/>
    <lineage>
        <taxon>Bacteria</taxon>
        <taxon>Pseudomonadati</taxon>
        <taxon>Pseudomonadota</taxon>
        <taxon>Gammaproteobacteria</taxon>
        <taxon>Pseudomonadales</taxon>
        <taxon>Marinobacteraceae</taxon>
        <taxon>Marinobacter</taxon>
    </lineage>
</organism>
<keyword evidence="6" id="KW-0406">Ion transport</keyword>
<comment type="function">
    <text evidence="1">Produces ATP from ADP in the presence of a proton gradient across the membrane. The gamma chain is believed to be important in regulating ATPase activity and the flow of protons through the CF(0) complex.</text>
</comment>
<evidence type="ECO:0000256" key="7">
    <source>
        <dbReference type="ARBA" id="ARBA00023136"/>
    </source>
</evidence>
<accession>A0ABW0RFC1</accession>
<dbReference type="Pfam" id="PF00231">
    <property type="entry name" value="ATP-synt"/>
    <property type="match status" value="1"/>
</dbReference>
<reference evidence="11" key="1">
    <citation type="journal article" date="2019" name="Int. J. Syst. Evol. Microbiol.">
        <title>The Global Catalogue of Microorganisms (GCM) 10K type strain sequencing project: providing services to taxonomists for standard genome sequencing and annotation.</title>
        <authorList>
            <consortium name="The Broad Institute Genomics Platform"/>
            <consortium name="The Broad Institute Genome Sequencing Center for Infectious Disease"/>
            <person name="Wu L."/>
            <person name="Ma J."/>
        </authorList>
    </citation>
    <scope>NUCLEOTIDE SEQUENCE [LARGE SCALE GENOMIC DNA]</scope>
    <source>
        <strain evidence="11">CGMCC 4.1799</strain>
    </source>
</reference>
<evidence type="ECO:0000256" key="3">
    <source>
        <dbReference type="ARBA" id="ARBA00007681"/>
    </source>
</evidence>
<evidence type="ECO:0000256" key="9">
    <source>
        <dbReference type="ARBA" id="ARBA00023310"/>
    </source>
</evidence>
<proteinExistence type="inferred from homology"/>
<protein>
    <submittedName>
        <fullName evidence="10">F0F1 ATP synthase subunit gamma</fullName>
    </submittedName>
</protein>
<keyword evidence="9" id="KW-0066">ATP synthesis</keyword>
<gene>
    <name evidence="10" type="ORF">ACFPQA_00420</name>
</gene>
<keyword evidence="4" id="KW-0813">Transport</keyword>
<dbReference type="InterPro" id="IPR000131">
    <property type="entry name" value="ATP_synth_F1_gsu"/>
</dbReference>
<dbReference type="RefSeq" id="WP_248157068.1">
    <property type="nucleotide sequence ID" value="NZ_JAKZAJ010000003.1"/>
</dbReference>
<evidence type="ECO:0000256" key="4">
    <source>
        <dbReference type="ARBA" id="ARBA00022448"/>
    </source>
</evidence>
<dbReference type="PANTHER" id="PTHR11693">
    <property type="entry name" value="ATP SYNTHASE GAMMA CHAIN"/>
    <property type="match status" value="1"/>
</dbReference>
<keyword evidence="5" id="KW-0375">Hydrogen ion transport</keyword>
<keyword evidence="7" id="KW-0472">Membrane</keyword>
<dbReference type="Proteomes" id="UP001596055">
    <property type="component" value="Unassembled WGS sequence"/>
</dbReference>
<dbReference type="SUPFAM" id="SSF52943">
    <property type="entry name" value="ATP synthase (F1-ATPase), gamma subunit"/>
    <property type="match status" value="1"/>
</dbReference>
<dbReference type="PRINTS" id="PR00126">
    <property type="entry name" value="ATPASEGAMMA"/>
</dbReference>
<keyword evidence="8" id="KW-0139">CF(1)</keyword>
<evidence type="ECO:0000256" key="8">
    <source>
        <dbReference type="ARBA" id="ARBA00023196"/>
    </source>
</evidence>
<comment type="similarity">
    <text evidence="3">Belongs to the ATPase gamma chain family.</text>
</comment>
<evidence type="ECO:0000313" key="10">
    <source>
        <dbReference type="EMBL" id="MFC5543507.1"/>
    </source>
</evidence>
<dbReference type="PANTHER" id="PTHR11693:SF22">
    <property type="entry name" value="ATP SYNTHASE SUBUNIT GAMMA, MITOCHONDRIAL"/>
    <property type="match status" value="1"/>
</dbReference>
<keyword evidence="11" id="KW-1185">Reference proteome</keyword>
<evidence type="ECO:0000313" key="11">
    <source>
        <dbReference type="Proteomes" id="UP001596055"/>
    </source>
</evidence>
<comment type="caution">
    <text evidence="10">The sequence shown here is derived from an EMBL/GenBank/DDBJ whole genome shotgun (WGS) entry which is preliminary data.</text>
</comment>
<dbReference type="Gene3D" id="1.10.287.80">
    <property type="entry name" value="ATP synthase, gamma subunit, helix hairpin domain"/>
    <property type="match status" value="1"/>
</dbReference>
<name>A0ABW0RFC1_9GAMM</name>
<evidence type="ECO:0000256" key="2">
    <source>
        <dbReference type="ARBA" id="ARBA00004170"/>
    </source>
</evidence>
<dbReference type="InterPro" id="IPR017709">
    <property type="entry name" value="Alt_ATP_synth_F1_gsu"/>
</dbReference>
<comment type="subcellular location">
    <subcellularLocation>
        <location evidence="2">Membrane</location>
        <topology evidence="2">Peripheral membrane protein</topology>
    </subcellularLocation>
</comment>
<evidence type="ECO:0000256" key="1">
    <source>
        <dbReference type="ARBA" id="ARBA00003456"/>
    </source>
</evidence>